<reference evidence="7 8" key="1">
    <citation type="submission" date="2018-07" db="EMBL/GenBank/DDBJ databases">
        <title>A draft genome of a endophytic bacteria, a new species of Pedobacter.</title>
        <authorList>
            <person name="Zhang Z.D."/>
            <person name="Chen Z.J."/>
        </authorList>
    </citation>
    <scope>NUCLEOTIDE SEQUENCE [LARGE SCALE GENOMIC DNA]</scope>
    <source>
        <strain evidence="7 8">RS10</strain>
    </source>
</reference>
<keyword evidence="4" id="KW-0949">S-adenosyl-L-methionine</keyword>
<dbReference type="InterPro" id="IPR029063">
    <property type="entry name" value="SAM-dependent_MTases_sf"/>
</dbReference>
<keyword evidence="2 7" id="KW-0489">Methyltransferase</keyword>
<feature type="domain" description="Type II methyltransferase M.TaqI-like" evidence="6">
    <location>
        <begin position="159"/>
        <end position="309"/>
    </location>
</feature>
<comment type="catalytic activity">
    <reaction evidence="5">
        <text>a 2'-deoxyadenosine in DNA + S-adenosyl-L-methionine = an N(6)-methyl-2'-deoxyadenosine in DNA + S-adenosyl-L-homocysteine + H(+)</text>
        <dbReference type="Rhea" id="RHEA:15197"/>
        <dbReference type="Rhea" id="RHEA-COMP:12418"/>
        <dbReference type="Rhea" id="RHEA-COMP:12419"/>
        <dbReference type="ChEBI" id="CHEBI:15378"/>
        <dbReference type="ChEBI" id="CHEBI:57856"/>
        <dbReference type="ChEBI" id="CHEBI:59789"/>
        <dbReference type="ChEBI" id="CHEBI:90615"/>
        <dbReference type="ChEBI" id="CHEBI:90616"/>
        <dbReference type="EC" id="2.1.1.72"/>
    </reaction>
</comment>
<dbReference type="PANTHER" id="PTHR33841">
    <property type="entry name" value="DNA METHYLTRANSFERASE YEEA-RELATED"/>
    <property type="match status" value="1"/>
</dbReference>
<dbReference type="GO" id="GO:0009007">
    <property type="term" value="F:site-specific DNA-methyltransferase (adenine-specific) activity"/>
    <property type="evidence" value="ECO:0007669"/>
    <property type="project" value="UniProtKB-EC"/>
</dbReference>
<accession>A0A366KNX7</accession>
<evidence type="ECO:0000313" key="8">
    <source>
        <dbReference type="Proteomes" id="UP000252081"/>
    </source>
</evidence>
<evidence type="ECO:0000259" key="6">
    <source>
        <dbReference type="Pfam" id="PF07669"/>
    </source>
</evidence>
<dbReference type="GO" id="GO:0006304">
    <property type="term" value="P:DNA modification"/>
    <property type="evidence" value="ECO:0007669"/>
    <property type="project" value="InterPro"/>
</dbReference>
<evidence type="ECO:0000256" key="4">
    <source>
        <dbReference type="ARBA" id="ARBA00022691"/>
    </source>
</evidence>
<dbReference type="PANTHER" id="PTHR33841:SF1">
    <property type="entry name" value="DNA METHYLTRANSFERASE A"/>
    <property type="match status" value="1"/>
</dbReference>
<evidence type="ECO:0000256" key="2">
    <source>
        <dbReference type="ARBA" id="ARBA00022603"/>
    </source>
</evidence>
<evidence type="ECO:0000256" key="5">
    <source>
        <dbReference type="ARBA" id="ARBA00047942"/>
    </source>
</evidence>
<name>A0A366KNX7_9SPHI</name>
<proteinExistence type="predicted"/>
<sequence length="629" mass="72852">MFFYIPINILIVSKEVLKFLKGYSTDQNLINRLIVSSFLFSQENRQIKNELINSLIIQPSDIDFQNLTDFLKIQPVFSLEEVIGLFEFVISPSDKKITGAIYTPKFIRDFILESVLSKISDWEKITICDPACGCAGFLFTAAIKLREFSNKSFKDIFRENIFGCDIQKFSITRSKILLSLLAISYGEDEHTFQFNLMEANSLTPNWYLGFKVGNGFDAIVGNPPYVCSRNIDTDSRELLKHWKVCASGHPDLYIPFFQIGMLMLKRGGILSYITMNTFLNSVNGRALREYFQDEKFKINLIDFGGEQIFNNKATYTCICEISKIESDVINYTRISNLDDFKNRNYKLSEIRYSSLTAVSSWNLHQYDLIYKIEKTGTPLGKKFKSRNGIATLRNDVYILSILHEDALYYYTSGEVSHKIEKQICKDIVNANRFINIDNIELIGQKIIFPYEYHNGKPKLIPETELLNKFPSTYAYLTSNKEILSQRDKGTGVYENWYAYGRNQSLDKYKYKLFFPHISNKIPKFVLNADENLLFYNGLAMVSDDISELIFLSKLMSTELFWFYIVTSSRHYGSEYFSLSKNYFKNFGVYDFSIEERSYIIAEDDMSKVNEFVECVYQVEGLKPAELTTG</sequence>
<protein>
    <recommendedName>
        <fullName evidence="1">site-specific DNA-methyltransferase (adenine-specific)</fullName>
        <ecNumber evidence="1">2.1.1.72</ecNumber>
    </recommendedName>
</protein>
<dbReference type="AlphaFoldDB" id="A0A366KNX7"/>
<dbReference type="EMBL" id="QNQU01000029">
    <property type="protein sequence ID" value="RBQ02824.1"/>
    <property type="molecule type" value="Genomic_DNA"/>
</dbReference>
<dbReference type="InterPro" id="IPR002052">
    <property type="entry name" value="DNA_methylase_N6_adenine_CS"/>
</dbReference>
<evidence type="ECO:0000256" key="3">
    <source>
        <dbReference type="ARBA" id="ARBA00022679"/>
    </source>
</evidence>
<evidence type="ECO:0000313" key="7">
    <source>
        <dbReference type="EMBL" id="RBQ02824.1"/>
    </source>
</evidence>
<dbReference type="EC" id="2.1.1.72" evidence="1"/>
<dbReference type="InterPro" id="IPR050953">
    <property type="entry name" value="N4_N6_ade-DNA_methylase"/>
</dbReference>
<dbReference type="Gene3D" id="3.40.50.150">
    <property type="entry name" value="Vaccinia Virus protein VP39"/>
    <property type="match status" value="1"/>
</dbReference>
<dbReference type="Pfam" id="PF07669">
    <property type="entry name" value="Eco57I"/>
    <property type="match status" value="1"/>
</dbReference>
<dbReference type="SUPFAM" id="SSF53335">
    <property type="entry name" value="S-adenosyl-L-methionine-dependent methyltransferases"/>
    <property type="match status" value="1"/>
</dbReference>
<gene>
    <name evidence="7" type="ORF">DRW42_24550</name>
</gene>
<dbReference type="InterPro" id="IPR011639">
    <property type="entry name" value="MethylTrfase_TaqI-like_dom"/>
</dbReference>
<evidence type="ECO:0000256" key="1">
    <source>
        <dbReference type="ARBA" id="ARBA00011900"/>
    </source>
</evidence>
<dbReference type="Proteomes" id="UP000252081">
    <property type="component" value="Unassembled WGS sequence"/>
</dbReference>
<keyword evidence="8" id="KW-1185">Reference proteome</keyword>
<dbReference type="GO" id="GO:0003676">
    <property type="term" value="F:nucleic acid binding"/>
    <property type="evidence" value="ECO:0007669"/>
    <property type="project" value="InterPro"/>
</dbReference>
<dbReference type="GO" id="GO:0032259">
    <property type="term" value="P:methylation"/>
    <property type="evidence" value="ECO:0007669"/>
    <property type="project" value="UniProtKB-KW"/>
</dbReference>
<dbReference type="PROSITE" id="PS00092">
    <property type="entry name" value="N6_MTASE"/>
    <property type="match status" value="1"/>
</dbReference>
<dbReference type="PRINTS" id="PR00507">
    <property type="entry name" value="N12N6MTFRASE"/>
</dbReference>
<keyword evidence="3 7" id="KW-0808">Transferase</keyword>
<organism evidence="7 8">
    <name type="scientific">Pedobacter miscanthi</name>
    <dbReference type="NCBI Taxonomy" id="2259170"/>
    <lineage>
        <taxon>Bacteria</taxon>
        <taxon>Pseudomonadati</taxon>
        <taxon>Bacteroidota</taxon>
        <taxon>Sphingobacteriia</taxon>
        <taxon>Sphingobacteriales</taxon>
        <taxon>Sphingobacteriaceae</taxon>
        <taxon>Pedobacter</taxon>
    </lineage>
</organism>
<comment type="caution">
    <text evidence="7">The sequence shown here is derived from an EMBL/GenBank/DDBJ whole genome shotgun (WGS) entry which is preliminary data.</text>
</comment>